<accession>A0ABU6QWH7</accession>
<evidence type="ECO:0000313" key="1">
    <source>
        <dbReference type="EMBL" id="MED6116133.1"/>
    </source>
</evidence>
<dbReference type="EMBL" id="JASCZI010002376">
    <property type="protein sequence ID" value="MED6116133.1"/>
    <property type="molecule type" value="Genomic_DNA"/>
</dbReference>
<name>A0ABU6QWH7_9FABA</name>
<comment type="caution">
    <text evidence="1">The sequence shown here is derived from an EMBL/GenBank/DDBJ whole genome shotgun (WGS) entry which is preliminary data.</text>
</comment>
<organism evidence="1 2">
    <name type="scientific">Stylosanthes scabra</name>
    <dbReference type="NCBI Taxonomy" id="79078"/>
    <lineage>
        <taxon>Eukaryota</taxon>
        <taxon>Viridiplantae</taxon>
        <taxon>Streptophyta</taxon>
        <taxon>Embryophyta</taxon>
        <taxon>Tracheophyta</taxon>
        <taxon>Spermatophyta</taxon>
        <taxon>Magnoliopsida</taxon>
        <taxon>eudicotyledons</taxon>
        <taxon>Gunneridae</taxon>
        <taxon>Pentapetalae</taxon>
        <taxon>rosids</taxon>
        <taxon>fabids</taxon>
        <taxon>Fabales</taxon>
        <taxon>Fabaceae</taxon>
        <taxon>Papilionoideae</taxon>
        <taxon>50 kb inversion clade</taxon>
        <taxon>dalbergioids sensu lato</taxon>
        <taxon>Dalbergieae</taxon>
        <taxon>Pterocarpus clade</taxon>
        <taxon>Stylosanthes</taxon>
    </lineage>
</organism>
<keyword evidence="2" id="KW-1185">Reference proteome</keyword>
<dbReference type="Proteomes" id="UP001341840">
    <property type="component" value="Unassembled WGS sequence"/>
</dbReference>
<evidence type="ECO:0000313" key="2">
    <source>
        <dbReference type="Proteomes" id="UP001341840"/>
    </source>
</evidence>
<sequence length="69" mass="7410">MLCWCWRISPEMGAKVKGSSPTFKIRRGCAESTQKGSTGCFSVAATFARKEPCSDLFQVVVGCGKTTDA</sequence>
<reference evidence="1 2" key="1">
    <citation type="journal article" date="2023" name="Plants (Basel)">
        <title>Bridging the Gap: Combining Genomics and Transcriptomics Approaches to Understand Stylosanthes scabra, an Orphan Legume from the Brazilian Caatinga.</title>
        <authorList>
            <person name="Ferreira-Neto J.R.C."/>
            <person name="da Silva M.D."/>
            <person name="Binneck E."/>
            <person name="de Melo N.F."/>
            <person name="da Silva R.H."/>
            <person name="de Melo A.L.T.M."/>
            <person name="Pandolfi V."/>
            <person name="Bustamante F.O."/>
            <person name="Brasileiro-Vidal A.C."/>
            <person name="Benko-Iseppon A.M."/>
        </authorList>
    </citation>
    <scope>NUCLEOTIDE SEQUENCE [LARGE SCALE GENOMIC DNA]</scope>
    <source>
        <tissue evidence="1">Leaves</tissue>
    </source>
</reference>
<protein>
    <submittedName>
        <fullName evidence="1">Uncharacterized protein</fullName>
    </submittedName>
</protein>
<gene>
    <name evidence="1" type="ORF">PIB30_097256</name>
</gene>
<proteinExistence type="predicted"/>